<dbReference type="AlphaFoldDB" id="A0A6P4JCE3"/>
<keyword evidence="2" id="KW-1185">Reference proteome</keyword>
<feature type="transmembrane region" description="Helical" evidence="1">
    <location>
        <begin position="46"/>
        <end position="67"/>
    </location>
</feature>
<gene>
    <name evidence="3" type="primary">ms(2)35Ci</name>
</gene>
<feature type="transmembrane region" description="Helical" evidence="1">
    <location>
        <begin position="110"/>
        <end position="128"/>
    </location>
</feature>
<dbReference type="RefSeq" id="XP_017038555.1">
    <property type="nucleotide sequence ID" value="XM_017183066.3"/>
</dbReference>
<evidence type="ECO:0000313" key="2">
    <source>
        <dbReference type="Proteomes" id="UP001652661"/>
    </source>
</evidence>
<dbReference type="OrthoDB" id="7828669at2759"/>
<protein>
    <submittedName>
        <fullName evidence="3">Uncharacterized protein ms(2)35Ci</fullName>
    </submittedName>
</protein>
<keyword evidence="1" id="KW-1133">Transmembrane helix</keyword>
<feature type="transmembrane region" description="Helical" evidence="1">
    <location>
        <begin position="12"/>
        <end position="34"/>
    </location>
</feature>
<organism evidence="2 3">
    <name type="scientific">Drosophila kikkawai</name>
    <name type="common">Fruit fly</name>
    <dbReference type="NCBI Taxonomy" id="30033"/>
    <lineage>
        <taxon>Eukaryota</taxon>
        <taxon>Metazoa</taxon>
        <taxon>Ecdysozoa</taxon>
        <taxon>Arthropoda</taxon>
        <taxon>Hexapoda</taxon>
        <taxon>Insecta</taxon>
        <taxon>Pterygota</taxon>
        <taxon>Neoptera</taxon>
        <taxon>Endopterygota</taxon>
        <taxon>Diptera</taxon>
        <taxon>Brachycera</taxon>
        <taxon>Muscomorpha</taxon>
        <taxon>Ephydroidea</taxon>
        <taxon>Drosophilidae</taxon>
        <taxon>Drosophila</taxon>
        <taxon>Sophophora</taxon>
    </lineage>
</organism>
<dbReference type="OMA" id="IVEMICH"/>
<dbReference type="Proteomes" id="UP001652661">
    <property type="component" value="Chromosome 2L"/>
</dbReference>
<keyword evidence="1" id="KW-0472">Membrane</keyword>
<proteinExistence type="predicted"/>
<name>A0A6P4JCE3_DROKI</name>
<reference evidence="3" key="2">
    <citation type="submission" date="2025-08" db="UniProtKB">
        <authorList>
            <consortium name="RefSeq"/>
        </authorList>
    </citation>
    <scope>IDENTIFICATION</scope>
    <source>
        <strain evidence="3">14028-0561.14</strain>
        <tissue evidence="3">Whole fly</tissue>
    </source>
</reference>
<feature type="transmembrane region" description="Helical" evidence="1">
    <location>
        <begin position="79"/>
        <end position="98"/>
    </location>
</feature>
<accession>A0A6P4JCE3</accession>
<reference evidence="2" key="1">
    <citation type="submission" date="2025-05" db="UniProtKB">
        <authorList>
            <consortium name="RefSeq"/>
        </authorList>
    </citation>
    <scope>NUCLEOTIDE SEQUENCE [LARGE SCALE GENOMIC DNA]</scope>
    <source>
        <strain evidence="2">14028-0561.14</strain>
    </source>
</reference>
<keyword evidence="1" id="KW-0812">Transmembrane</keyword>
<sequence length="132" mass="15031">MTMLKKCCCCSLRTASLVVAYLTFVIEILLWVWLFFPECEICGEFLILWIFAAFWNSLSAAILIVAVHRENPKLIPVHLVMHLSGLIIDMIGHLKIASSGHNSWRTLGHAIFYIGFMATDIVIALSYYHMEI</sequence>
<evidence type="ECO:0000313" key="3">
    <source>
        <dbReference type="RefSeq" id="XP_017038555.1"/>
    </source>
</evidence>
<evidence type="ECO:0000256" key="1">
    <source>
        <dbReference type="SAM" id="Phobius"/>
    </source>
</evidence>